<feature type="transmembrane region" description="Helical" evidence="2">
    <location>
        <begin position="515"/>
        <end position="533"/>
    </location>
</feature>
<dbReference type="PANTHER" id="PTHR45689:SF5">
    <property type="entry name" value="I[[H]] CHANNEL, ISOFORM E"/>
    <property type="match status" value="1"/>
</dbReference>
<dbReference type="GO" id="GO:0098855">
    <property type="term" value="C:HCN channel complex"/>
    <property type="evidence" value="ECO:0007669"/>
    <property type="project" value="TreeGrafter"/>
</dbReference>
<dbReference type="GO" id="GO:0003254">
    <property type="term" value="P:regulation of membrane depolarization"/>
    <property type="evidence" value="ECO:0007669"/>
    <property type="project" value="TreeGrafter"/>
</dbReference>
<feature type="transmembrane region" description="Helical" evidence="2">
    <location>
        <begin position="331"/>
        <end position="352"/>
    </location>
</feature>
<keyword evidence="2" id="KW-1133">Transmembrane helix</keyword>
<keyword evidence="4" id="KW-1185">Reference proteome</keyword>
<feature type="compositionally biased region" description="Polar residues" evidence="1">
    <location>
        <begin position="76"/>
        <end position="88"/>
    </location>
</feature>
<evidence type="ECO:0000256" key="1">
    <source>
        <dbReference type="SAM" id="MobiDB-lite"/>
    </source>
</evidence>
<accession>A0AAD5XGQ1</accession>
<organism evidence="3 4">
    <name type="scientific">Physocladia obscura</name>
    <dbReference type="NCBI Taxonomy" id="109957"/>
    <lineage>
        <taxon>Eukaryota</taxon>
        <taxon>Fungi</taxon>
        <taxon>Fungi incertae sedis</taxon>
        <taxon>Chytridiomycota</taxon>
        <taxon>Chytridiomycota incertae sedis</taxon>
        <taxon>Chytridiomycetes</taxon>
        <taxon>Chytridiales</taxon>
        <taxon>Chytriomycetaceae</taxon>
        <taxon>Physocladia</taxon>
    </lineage>
</organism>
<feature type="region of interest" description="Disordered" evidence="1">
    <location>
        <begin position="65"/>
        <end position="98"/>
    </location>
</feature>
<dbReference type="EMBL" id="JADGJH010000221">
    <property type="protein sequence ID" value="KAJ3133283.1"/>
    <property type="molecule type" value="Genomic_DNA"/>
</dbReference>
<dbReference type="SUPFAM" id="SSF81324">
    <property type="entry name" value="Voltage-gated potassium channels"/>
    <property type="match status" value="1"/>
</dbReference>
<dbReference type="GO" id="GO:0005249">
    <property type="term" value="F:voltage-gated potassium channel activity"/>
    <property type="evidence" value="ECO:0007669"/>
    <property type="project" value="TreeGrafter"/>
</dbReference>
<evidence type="ECO:0008006" key="5">
    <source>
        <dbReference type="Google" id="ProtNLM"/>
    </source>
</evidence>
<sequence>MEHSVILTAAELQQKLSFLEDQLMIMKPMMQRLFEFVQLHAKQSPHDSATESSFKKVFQQRTFNGIDSSKPRSGTMEKQSSFNETGTPRSKRASLMATKSLTQSNDFPVIFDEDSTQLRQNISRRGSKVSRPSSTRNSLLFDPVPILEISAHLENASPKSSADVKDFSGLMPLMLKKSETLPVKFSMRSAIEAKSCGGSEMDQKGSGGSIDRQLKLTRSASFFISIKDAEGKTSSGEDFQKMKLGRRRSTVSNILQVTTAPKFTSKGSIVSEKDFEERKTSTMTRQSLENMLLNKFWKRGLNARSGFNSVIYIGALWAIPLKIGFNLDFHWLFSVILTSTFFFDNIIEMITLKSSYKAMIKLKDPTLQDWQIYYLRHTFIIDIVSMLPLEQLPITTANYLWITRLIRLYKLPHILNTSPYFLAARKYMENLLGIGQTVSGIFPLSFALCVFLHVQACALFFVGDLTNFSNSAIAQVQFKSTADQYTWALFTVEHILAVGNTFPLTYKPLSSLEQLVVLVFIIAGAGLVSEIMSKKQHLIRLKSRLYKQKMDELREYMRWKDLNYATKRKVMKYYEIKYRGKFFEEGALLNEMNESLRMEIAAHNCRSLIEKVDFLKRNVGDGRDELFLGRVAIALTALYFVSGDVIISQGDIGHEMSLH</sequence>
<dbReference type="InterPro" id="IPR018490">
    <property type="entry name" value="cNMP-bd_dom_sf"/>
</dbReference>
<dbReference type="Proteomes" id="UP001211907">
    <property type="component" value="Unassembled WGS sequence"/>
</dbReference>
<evidence type="ECO:0000313" key="4">
    <source>
        <dbReference type="Proteomes" id="UP001211907"/>
    </source>
</evidence>
<feature type="transmembrane region" description="Helical" evidence="2">
    <location>
        <begin position="441"/>
        <end position="462"/>
    </location>
</feature>
<dbReference type="AlphaFoldDB" id="A0AAD5XGQ1"/>
<keyword evidence="2" id="KW-0472">Membrane</keyword>
<feature type="transmembrane region" description="Helical" evidence="2">
    <location>
        <begin position="301"/>
        <end position="319"/>
    </location>
</feature>
<gene>
    <name evidence="3" type="ORF">HK100_004498</name>
</gene>
<name>A0AAD5XGQ1_9FUNG</name>
<dbReference type="Gene3D" id="1.10.287.630">
    <property type="entry name" value="Helix hairpin bin"/>
    <property type="match status" value="1"/>
</dbReference>
<evidence type="ECO:0000313" key="3">
    <source>
        <dbReference type="EMBL" id="KAJ3133283.1"/>
    </source>
</evidence>
<dbReference type="InterPro" id="IPR051413">
    <property type="entry name" value="K/Na_HCN_channel"/>
</dbReference>
<keyword evidence="2" id="KW-0812">Transmembrane</keyword>
<proteinExistence type="predicted"/>
<protein>
    <recommendedName>
        <fullName evidence="5">Ion transport domain-containing protein</fullName>
    </recommendedName>
</protein>
<dbReference type="GO" id="GO:0035725">
    <property type="term" value="P:sodium ion transmembrane transport"/>
    <property type="evidence" value="ECO:0007669"/>
    <property type="project" value="TreeGrafter"/>
</dbReference>
<evidence type="ECO:0000256" key="2">
    <source>
        <dbReference type="SAM" id="Phobius"/>
    </source>
</evidence>
<reference evidence="3" key="1">
    <citation type="submission" date="2020-05" db="EMBL/GenBank/DDBJ databases">
        <title>Phylogenomic resolution of chytrid fungi.</title>
        <authorList>
            <person name="Stajich J.E."/>
            <person name="Amses K."/>
            <person name="Simmons R."/>
            <person name="Seto K."/>
            <person name="Myers J."/>
            <person name="Bonds A."/>
            <person name="Quandt C.A."/>
            <person name="Barry K."/>
            <person name="Liu P."/>
            <person name="Grigoriev I."/>
            <person name="Longcore J.E."/>
            <person name="James T.Y."/>
        </authorList>
    </citation>
    <scope>NUCLEOTIDE SEQUENCE</scope>
    <source>
        <strain evidence="3">JEL0513</strain>
    </source>
</reference>
<dbReference type="PANTHER" id="PTHR45689">
    <property type="entry name" value="I[[H]] CHANNEL, ISOFORM E"/>
    <property type="match status" value="1"/>
</dbReference>
<comment type="caution">
    <text evidence="3">The sequence shown here is derived from an EMBL/GenBank/DDBJ whole genome shotgun (WGS) entry which is preliminary data.</text>
</comment>
<dbReference type="SUPFAM" id="SSF51206">
    <property type="entry name" value="cAMP-binding domain-like"/>
    <property type="match status" value="1"/>
</dbReference>